<name>A0A9D4N8Q1_DREPO</name>
<protein>
    <recommendedName>
        <fullName evidence="1">Myb/SANT-like DNA-binding domain-containing protein</fullName>
    </recommendedName>
</protein>
<dbReference type="InterPro" id="IPR028002">
    <property type="entry name" value="Myb_DNA-bind_5"/>
</dbReference>
<dbReference type="AlphaFoldDB" id="A0A9D4N8Q1"/>
<keyword evidence="3" id="KW-1185">Reference proteome</keyword>
<reference evidence="2" key="1">
    <citation type="journal article" date="2019" name="bioRxiv">
        <title>The Genome of the Zebra Mussel, Dreissena polymorpha: A Resource for Invasive Species Research.</title>
        <authorList>
            <person name="McCartney M.A."/>
            <person name="Auch B."/>
            <person name="Kono T."/>
            <person name="Mallez S."/>
            <person name="Zhang Y."/>
            <person name="Obille A."/>
            <person name="Becker A."/>
            <person name="Abrahante J.E."/>
            <person name="Garbe J."/>
            <person name="Badalamenti J.P."/>
            <person name="Herman A."/>
            <person name="Mangelson H."/>
            <person name="Liachko I."/>
            <person name="Sullivan S."/>
            <person name="Sone E.D."/>
            <person name="Koren S."/>
            <person name="Silverstein K.A.T."/>
            <person name="Beckman K.B."/>
            <person name="Gohl D.M."/>
        </authorList>
    </citation>
    <scope>NUCLEOTIDE SEQUENCE</scope>
    <source>
        <strain evidence="2">Duluth1</strain>
        <tissue evidence="2">Whole animal</tissue>
    </source>
</reference>
<proteinExistence type="predicted"/>
<comment type="caution">
    <text evidence="2">The sequence shown here is derived from an EMBL/GenBank/DDBJ whole genome shotgun (WGS) entry which is preliminary data.</text>
</comment>
<accession>A0A9D4N8Q1</accession>
<dbReference type="Proteomes" id="UP000828390">
    <property type="component" value="Unassembled WGS sequence"/>
</dbReference>
<dbReference type="EMBL" id="JAIWYP010000001">
    <property type="protein sequence ID" value="KAH3890121.1"/>
    <property type="molecule type" value="Genomic_DNA"/>
</dbReference>
<evidence type="ECO:0000259" key="1">
    <source>
        <dbReference type="Pfam" id="PF13873"/>
    </source>
</evidence>
<evidence type="ECO:0000313" key="2">
    <source>
        <dbReference type="EMBL" id="KAH3890121.1"/>
    </source>
</evidence>
<dbReference type="Pfam" id="PF13873">
    <property type="entry name" value="Myb_DNA-bind_5"/>
    <property type="match status" value="1"/>
</dbReference>
<organism evidence="2 3">
    <name type="scientific">Dreissena polymorpha</name>
    <name type="common">Zebra mussel</name>
    <name type="synonym">Mytilus polymorpha</name>
    <dbReference type="NCBI Taxonomy" id="45954"/>
    <lineage>
        <taxon>Eukaryota</taxon>
        <taxon>Metazoa</taxon>
        <taxon>Spiralia</taxon>
        <taxon>Lophotrochozoa</taxon>
        <taxon>Mollusca</taxon>
        <taxon>Bivalvia</taxon>
        <taxon>Autobranchia</taxon>
        <taxon>Heteroconchia</taxon>
        <taxon>Euheterodonta</taxon>
        <taxon>Imparidentia</taxon>
        <taxon>Neoheterodontei</taxon>
        <taxon>Myida</taxon>
        <taxon>Dreissenoidea</taxon>
        <taxon>Dreissenidae</taxon>
        <taxon>Dreissena</taxon>
    </lineage>
</organism>
<feature type="domain" description="Myb/SANT-like DNA-binding" evidence="1">
    <location>
        <begin position="3"/>
        <end position="49"/>
    </location>
</feature>
<sequence>MYGSHLMAITSVSKKQCWGSVTEHFNKKAEFPRDQQTLNKKWDNLVQVHRSLFAEHLILSNKTVLSNREKSAVLSHREKRVWEIHQEGVKGIAILK</sequence>
<gene>
    <name evidence="2" type="ORF">DPMN_014192</name>
</gene>
<evidence type="ECO:0000313" key="3">
    <source>
        <dbReference type="Proteomes" id="UP000828390"/>
    </source>
</evidence>
<reference evidence="2" key="2">
    <citation type="submission" date="2020-11" db="EMBL/GenBank/DDBJ databases">
        <authorList>
            <person name="McCartney M.A."/>
            <person name="Auch B."/>
            <person name="Kono T."/>
            <person name="Mallez S."/>
            <person name="Becker A."/>
            <person name="Gohl D.M."/>
            <person name="Silverstein K.A.T."/>
            <person name="Koren S."/>
            <person name="Bechman K.B."/>
            <person name="Herman A."/>
            <person name="Abrahante J.E."/>
            <person name="Garbe J."/>
        </authorList>
    </citation>
    <scope>NUCLEOTIDE SEQUENCE</scope>
    <source>
        <strain evidence="2">Duluth1</strain>
        <tissue evidence="2">Whole animal</tissue>
    </source>
</reference>